<reference evidence="2" key="1">
    <citation type="journal article" date="2023" name="Nat. Plants">
        <title>Single-cell RNA sequencing provides a high-resolution roadmap for understanding the multicellular compartmentation of specialized metabolism.</title>
        <authorList>
            <person name="Sun S."/>
            <person name="Shen X."/>
            <person name="Li Y."/>
            <person name="Li Y."/>
            <person name="Wang S."/>
            <person name="Li R."/>
            <person name="Zhang H."/>
            <person name="Shen G."/>
            <person name="Guo B."/>
            <person name="Wei J."/>
            <person name="Xu J."/>
            <person name="St-Pierre B."/>
            <person name="Chen S."/>
            <person name="Sun C."/>
        </authorList>
    </citation>
    <scope>NUCLEOTIDE SEQUENCE [LARGE SCALE GENOMIC DNA]</scope>
</reference>
<dbReference type="EMBL" id="CM044707">
    <property type="protein sequence ID" value="KAI5654754.1"/>
    <property type="molecule type" value="Genomic_DNA"/>
</dbReference>
<accession>A0ACC0A2D4</accession>
<evidence type="ECO:0000313" key="2">
    <source>
        <dbReference type="Proteomes" id="UP001060085"/>
    </source>
</evidence>
<dbReference type="Proteomes" id="UP001060085">
    <property type="component" value="Linkage Group LG07"/>
</dbReference>
<organism evidence="1 2">
    <name type="scientific">Catharanthus roseus</name>
    <name type="common">Madagascar periwinkle</name>
    <name type="synonym">Vinca rosea</name>
    <dbReference type="NCBI Taxonomy" id="4058"/>
    <lineage>
        <taxon>Eukaryota</taxon>
        <taxon>Viridiplantae</taxon>
        <taxon>Streptophyta</taxon>
        <taxon>Embryophyta</taxon>
        <taxon>Tracheophyta</taxon>
        <taxon>Spermatophyta</taxon>
        <taxon>Magnoliopsida</taxon>
        <taxon>eudicotyledons</taxon>
        <taxon>Gunneridae</taxon>
        <taxon>Pentapetalae</taxon>
        <taxon>asterids</taxon>
        <taxon>lamiids</taxon>
        <taxon>Gentianales</taxon>
        <taxon>Apocynaceae</taxon>
        <taxon>Rauvolfioideae</taxon>
        <taxon>Vinceae</taxon>
        <taxon>Catharanthinae</taxon>
        <taxon>Catharanthus</taxon>
    </lineage>
</organism>
<evidence type="ECO:0000313" key="1">
    <source>
        <dbReference type="EMBL" id="KAI5654754.1"/>
    </source>
</evidence>
<sequence length="492" mass="58201">MKFDRVMKEIQERNVDAYIYLMKLDPEKWALLHDSGHNTKARVLPLKALLELIFNKLVRYFHQQREVAENCVHPFPTRIFDKFLQIEMKSREHKVTTYNPCGKWQTYTLPCSHVLAVCRKNRSRADTYVTYQVNFHPVLSKNFWRDLGPIMLAFFVTSCPKTEINSSSMKMTEMILCFLPIISLLRFKCVCKSWCEIIQGSYFIEKHRLCAESVWKYDCEEFQLLIAKHGLVVERSKFGFKYRIRNPMTKQVLDLPNPQIGKNFSIGISYLPISQNYELICFNSSRTCAYFKVLTIGVDLEWRRVDFPINMNNNLRTMTGTFKSLIADSKYFLARFDDTCEMCFLEFGSEMTTSIEVPRNLTFSDGLVTFPWNKNFSIVKLEEKNLLHGWVLEDYKMQKWDEKKIFLEFMNVYPDITIKCFLLVRYNWLLVSVDENGKHLLAYHFRTKKVYICANYNPMIRKLRTSLVYIKGMHTKEIDDDQYVKGKEISTS</sequence>
<proteinExistence type="predicted"/>
<comment type="caution">
    <text evidence="1">The sequence shown here is derived from an EMBL/GenBank/DDBJ whole genome shotgun (WGS) entry which is preliminary data.</text>
</comment>
<gene>
    <name evidence="1" type="ORF">M9H77_31941</name>
</gene>
<keyword evidence="2" id="KW-1185">Reference proteome</keyword>
<protein>
    <submittedName>
        <fullName evidence="1">Uncharacterized protein</fullName>
    </submittedName>
</protein>
<name>A0ACC0A2D4_CATRO</name>